<dbReference type="Pfam" id="PF06169">
    <property type="entry name" value="DUF982"/>
    <property type="match status" value="1"/>
</dbReference>
<sequence>MIDMELPWRAPVNVRLQCGLERTFLSVHDALDFLENEWPLRRGERYQRAVRKCRAALRRLVPDEVAREAFIAACFEAGMPMVAAGPLRYDSTSAALADLAIA</sequence>
<comment type="caution">
    <text evidence="1">The sequence shown here is derived from an EMBL/GenBank/DDBJ whole genome shotgun (WGS) entry which is preliminary data.</text>
</comment>
<organism evidence="1 2">
    <name type="scientific">Pseudorhizobium tarimense</name>
    <dbReference type="NCBI Taxonomy" id="1079109"/>
    <lineage>
        <taxon>Bacteria</taxon>
        <taxon>Pseudomonadati</taxon>
        <taxon>Pseudomonadota</taxon>
        <taxon>Alphaproteobacteria</taxon>
        <taxon>Hyphomicrobiales</taxon>
        <taxon>Rhizobiaceae</taxon>
        <taxon>Rhizobium/Agrobacterium group</taxon>
        <taxon>Pseudorhizobium</taxon>
    </lineage>
</organism>
<evidence type="ECO:0000313" key="2">
    <source>
        <dbReference type="Proteomes" id="UP001549031"/>
    </source>
</evidence>
<proteinExistence type="predicted"/>
<accession>A0ABV2H4Z8</accession>
<name>A0ABV2H4Z8_9HYPH</name>
<dbReference type="EMBL" id="JBEPLJ010000006">
    <property type="protein sequence ID" value="MET3585621.1"/>
    <property type="molecule type" value="Genomic_DNA"/>
</dbReference>
<dbReference type="InterPro" id="IPR010385">
    <property type="entry name" value="DUF982"/>
</dbReference>
<keyword evidence="2" id="KW-1185">Reference proteome</keyword>
<dbReference type="Proteomes" id="UP001549031">
    <property type="component" value="Unassembled WGS sequence"/>
</dbReference>
<protein>
    <recommendedName>
        <fullName evidence="3">DUF982 domain-containing protein</fullName>
    </recommendedName>
</protein>
<evidence type="ECO:0008006" key="3">
    <source>
        <dbReference type="Google" id="ProtNLM"/>
    </source>
</evidence>
<reference evidence="1 2" key="1">
    <citation type="submission" date="2024-06" db="EMBL/GenBank/DDBJ databases">
        <title>Genomic Encyclopedia of Type Strains, Phase IV (KMG-IV): sequencing the most valuable type-strain genomes for metagenomic binning, comparative biology and taxonomic classification.</title>
        <authorList>
            <person name="Goeker M."/>
        </authorList>
    </citation>
    <scope>NUCLEOTIDE SEQUENCE [LARGE SCALE GENOMIC DNA]</scope>
    <source>
        <strain evidence="1 2">DSM 105042</strain>
    </source>
</reference>
<gene>
    <name evidence="1" type="ORF">ABID21_001730</name>
</gene>
<dbReference type="RefSeq" id="WP_247243574.1">
    <property type="nucleotide sequence ID" value="NZ_JALJRA010000006.1"/>
</dbReference>
<dbReference type="Gene3D" id="6.10.250.730">
    <property type="match status" value="1"/>
</dbReference>
<evidence type="ECO:0000313" key="1">
    <source>
        <dbReference type="EMBL" id="MET3585621.1"/>
    </source>
</evidence>